<dbReference type="AlphaFoldDB" id="A0A1D9GAS3"/>
<keyword evidence="4" id="KW-0560">Oxidoreductase</keyword>
<comment type="cofactor">
    <cofactor evidence="1">
        <name>heme b</name>
        <dbReference type="ChEBI" id="CHEBI:60344"/>
    </cofactor>
</comment>
<keyword evidence="5" id="KW-0408">Iron</keyword>
<evidence type="ECO:0000256" key="5">
    <source>
        <dbReference type="ARBA" id="ARBA00023004"/>
    </source>
</evidence>
<dbReference type="Pfam" id="PF21105">
    <property type="entry name" value="DyP_N"/>
    <property type="match status" value="1"/>
</dbReference>
<comment type="similarity">
    <text evidence="6">Belongs to the DyP-type peroxidase family.</text>
</comment>
<dbReference type="PANTHER" id="PTHR30521">
    <property type="entry name" value="DEFERROCHELATASE/PEROXIDASE"/>
    <property type="match status" value="1"/>
</dbReference>
<evidence type="ECO:0000256" key="6">
    <source>
        <dbReference type="ARBA" id="ARBA00025737"/>
    </source>
</evidence>
<dbReference type="PANTHER" id="PTHR30521:SF5">
    <property type="entry name" value="BLR4509 PROTEIN"/>
    <property type="match status" value="1"/>
</dbReference>
<dbReference type="SUPFAM" id="SSF54909">
    <property type="entry name" value="Dimeric alpha+beta barrel"/>
    <property type="match status" value="1"/>
</dbReference>
<dbReference type="InterPro" id="IPR011008">
    <property type="entry name" value="Dimeric_a/b-barrel"/>
</dbReference>
<organism evidence="8">
    <name type="scientific">Moorena producens (strain JHB)</name>
    <dbReference type="NCBI Taxonomy" id="1454205"/>
    <lineage>
        <taxon>Bacteria</taxon>
        <taxon>Bacillati</taxon>
        <taxon>Cyanobacteriota</taxon>
        <taxon>Cyanophyceae</taxon>
        <taxon>Coleofasciculales</taxon>
        <taxon>Coleofasciculaceae</taxon>
        <taxon>Moorena</taxon>
    </lineage>
</organism>
<reference evidence="8" key="1">
    <citation type="journal article" date="2017" name="Proc. Natl. Acad. Sci. U.S.A.">
        <title>Comparative genomics uncovers the prolific and distinctive metabolic potential of the cyanobacterial genus Moorea.</title>
        <authorList>
            <person name="Leao T."/>
            <person name="Castelao G."/>
            <person name="Korobeynikov A."/>
            <person name="Monroe E.A."/>
            <person name="Podell S."/>
            <person name="Glukhov E."/>
            <person name="Allen E.E."/>
            <person name="Gerwick W.H."/>
            <person name="Gerwick L."/>
        </authorList>
    </citation>
    <scope>NUCLEOTIDE SEQUENCE</scope>
    <source>
        <strain evidence="8">JHB</strain>
    </source>
</reference>
<proteinExistence type="inferred from homology"/>
<protein>
    <recommendedName>
        <fullName evidence="7">DyP dimeric alpha+beta barrel domain-containing protein</fullName>
    </recommendedName>
</protein>
<evidence type="ECO:0000259" key="7">
    <source>
        <dbReference type="Pfam" id="PF21105"/>
    </source>
</evidence>
<dbReference type="InterPro" id="IPR006314">
    <property type="entry name" value="Dyp_peroxidase"/>
</dbReference>
<dbReference type="GO" id="GO:0046872">
    <property type="term" value="F:metal ion binding"/>
    <property type="evidence" value="ECO:0007669"/>
    <property type="project" value="UniProtKB-KW"/>
</dbReference>
<dbReference type="GO" id="GO:0020037">
    <property type="term" value="F:heme binding"/>
    <property type="evidence" value="ECO:0007669"/>
    <property type="project" value="InterPro"/>
</dbReference>
<gene>
    <name evidence="8" type="ORF">BJP36_17770</name>
</gene>
<accession>A0A1D9GAS3</accession>
<dbReference type="GO" id="GO:0004601">
    <property type="term" value="F:peroxidase activity"/>
    <property type="evidence" value="ECO:0007669"/>
    <property type="project" value="UniProtKB-KW"/>
</dbReference>
<sequence>MSELTPEAREDIQGIILSGYGHLRYALYLFVQIKNPKQAQAWLNTIIPEITTGKLWPKRPDGTTEKPESTLNIAFTHKGLQALNLPQHTLETFSRELIEGIATSKRSRILGDTAESAPDKWDVGGSNNEEIHMLLVLYGLDPESLAQRRNQLLQDQEDNLVVVAEEPGFRGTSNKEHFGFNDSISQPIIEGTRNNQNPNQDVVRTGEFILGYPNQYDFLPATPSVPVDQDSDNILPSFPGTELSEFKDFGRHGTYLVYRKLAQDVAGFWQYIAQQGHDGEGCPHAPTMSLLAAKLVGRWPSGTPLVLAPDQDNPEIQDKNQFKYLPEDKEGYRCPIGAHIRRSNPRDSFLDATPENSFKLSNRHRIIRRGALYGEPLFPIDDIENGQLPVDIEDDGKPRGLHFFSINANIRRQFEFLQETWCNNPRFNRLYGNKDPIIGDNDGSGHMTIQRSLIRKRINNLPRFVTVKGGGYFFMPSITAMQFMVNFA</sequence>
<dbReference type="PROSITE" id="PS51404">
    <property type="entry name" value="DYP_PEROXIDASE"/>
    <property type="match status" value="1"/>
</dbReference>
<dbReference type="EMBL" id="CP017708">
    <property type="protein sequence ID" value="AOY84739.2"/>
    <property type="molecule type" value="Genomic_DNA"/>
</dbReference>
<dbReference type="InterPro" id="IPR049509">
    <property type="entry name" value="DyP_N"/>
</dbReference>
<dbReference type="GO" id="GO:0005829">
    <property type="term" value="C:cytosol"/>
    <property type="evidence" value="ECO:0007669"/>
    <property type="project" value="TreeGrafter"/>
</dbReference>
<feature type="domain" description="DyP dimeric alpha+beta barrel" evidence="7">
    <location>
        <begin position="11"/>
        <end position="162"/>
    </location>
</feature>
<keyword evidence="3" id="KW-0479">Metal-binding</keyword>
<evidence type="ECO:0000256" key="2">
    <source>
        <dbReference type="ARBA" id="ARBA00022559"/>
    </source>
</evidence>
<keyword evidence="2" id="KW-0575">Peroxidase</keyword>
<evidence type="ECO:0000256" key="3">
    <source>
        <dbReference type="ARBA" id="ARBA00022723"/>
    </source>
</evidence>
<reference evidence="8" key="2">
    <citation type="submission" date="2022-10" db="EMBL/GenBank/DDBJ databases">
        <authorList>
            <person name="Ngo T.-E."/>
        </authorList>
    </citation>
    <scope>NUCLEOTIDE SEQUENCE</scope>
    <source>
        <strain evidence="8">JHB</strain>
    </source>
</reference>
<dbReference type="Proteomes" id="UP000176944">
    <property type="component" value="Chromosome"/>
</dbReference>
<name>A0A1D9GAS3_MOOP1</name>
<evidence type="ECO:0000313" key="8">
    <source>
        <dbReference type="EMBL" id="AOY84739.2"/>
    </source>
</evidence>
<evidence type="ECO:0000256" key="1">
    <source>
        <dbReference type="ARBA" id="ARBA00001970"/>
    </source>
</evidence>
<evidence type="ECO:0000256" key="4">
    <source>
        <dbReference type="ARBA" id="ARBA00023002"/>
    </source>
</evidence>